<reference evidence="1" key="1">
    <citation type="submission" date="2020-05" db="EMBL/GenBank/DDBJ databases">
        <title>WGS assembly of Panicum virgatum.</title>
        <authorList>
            <person name="Lovell J.T."/>
            <person name="Jenkins J."/>
            <person name="Shu S."/>
            <person name="Juenger T.E."/>
            <person name="Schmutz J."/>
        </authorList>
    </citation>
    <scope>NUCLEOTIDE SEQUENCE</scope>
    <source>
        <strain evidence="1">AP13</strain>
    </source>
</reference>
<sequence length="193" mass="21542">MDRSAATRPSRQVTCDKGNTSLNNSYWRYQILNIFYDNSLFIVTNLDLTSDVRTCDLALSSNGSFAWLAGLREYRAEDTRTPLPVDCTVSMLPVLGSKGATGADNWRRGFLLEHNYTTEDCAPCTGTGGRRCRFDVTVPTIRSSATAPTACTRAPAVRPMPHRLTSYSREGKPFFFVKYSILLIKLNCTFLCI</sequence>
<name>A0A8T0V8A7_PANVG</name>
<accession>A0A8T0V8A7</accession>
<organism evidence="1 2">
    <name type="scientific">Panicum virgatum</name>
    <name type="common">Blackwell switchgrass</name>
    <dbReference type="NCBI Taxonomy" id="38727"/>
    <lineage>
        <taxon>Eukaryota</taxon>
        <taxon>Viridiplantae</taxon>
        <taxon>Streptophyta</taxon>
        <taxon>Embryophyta</taxon>
        <taxon>Tracheophyta</taxon>
        <taxon>Spermatophyta</taxon>
        <taxon>Magnoliopsida</taxon>
        <taxon>Liliopsida</taxon>
        <taxon>Poales</taxon>
        <taxon>Poaceae</taxon>
        <taxon>PACMAD clade</taxon>
        <taxon>Panicoideae</taxon>
        <taxon>Panicodae</taxon>
        <taxon>Paniceae</taxon>
        <taxon>Panicinae</taxon>
        <taxon>Panicum</taxon>
        <taxon>Panicum sect. Hiantes</taxon>
    </lineage>
</organism>
<dbReference type="Proteomes" id="UP000823388">
    <property type="component" value="Chromosome 3K"/>
</dbReference>
<dbReference type="EMBL" id="CM029041">
    <property type="protein sequence ID" value="KAG2628219.1"/>
    <property type="molecule type" value="Genomic_DNA"/>
</dbReference>
<evidence type="ECO:0000313" key="1">
    <source>
        <dbReference type="EMBL" id="KAG2628219.1"/>
    </source>
</evidence>
<proteinExistence type="predicted"/>
<gene>
    <name evidence="1" type="ORF">PVAP13_3KG326900</name>
</gene>
<keyword evidence="2" id="KW-1185">Reference proteome</keyword>
<protein>
    <submittedName>
        <fullName evidence="1">Uncharacterized protein</fullName>
    </submittedName>
</protein>
<comment type="caution">
    <text evidence="1">The sequence shown here is derived from an EMBL/GenBank/DDBJ whole genome shotgun (WGS) entry which is preliminary data.</text>
</comment>
<evidence type="ECO:0000313" key="2">
    <source>
        <dbReference type="Proteomes" id="UP000823388"/>
    </source>
</evidence>
<dbReference type="AlphaFoldDB" id="A0A8T0V8A7"/>